<dbReference type="EMBL" id="JBHLUU010000112">
    <property type="protein sequence ID" value="MFC0476836.1"/>
    <property type="molecule type" value="Genomic_DNA"/>
</dbReference>
<keyword evidence="3" id="KW-1185">Reference proteome</keyword>
<comment type="caution">
    <text evidence="2">The sequence shown here is derived from an EMBL/GenBank/DDBJ whole genome shotgun (WGS) entry which is preliminary data.</text>
</comment>
<evidence type="ECO:0000313" key="2">
    <source>
        <dbReference type="EMBL" id="MFC0476836.1"/>
    </source>
</evidence>
<sequence length="185" mass="21821">MNKNYVVIESQEDIIRRLLILDDNIGLISLRDKVRFVIFGGAAFLLRTPFRPTSDIDVYMLEEKGYAEIEVMLNELDINTNIQRILEMPPKEDFIQRMERLDIDFQHIEVFVASAYDLIISKLFSTRGAKDAIDLIRSDLLDQVNIDELRDMWLELKSYSLFEHRYNDLDDILLSREEFKAKKVN</sequence>
<dbReference type="SUPFAM" id="SSF81301">
    <property type="entry name" value="Nucleotidyltransferase"/>
    <property type="match status" value="1"/>
</dbReference>
<dbReference type="InterPro" id="IPR043519">
    <property type="entry name" value="NT_sf"/>
</dbReference>
<dbReference type="RefSeq" id="WP_377058636.1">
    <property type="nucleotide sequence ID" value="NZ_JBHLUU010000112.1"/>
</dbReference>
<gene>
    <name evidence="2" type="ORF">ACFFHF_16660</name>
</gene>
<accession>A0ABV6KXX4</accession>
<dbReference type="Pfam" id="PF19502">
    <property type="entry name" value="DUF6036"/>
    <property type="match status" value="1"/>
</dbReference>
<dbReference type="Proteomes" id="UP001589738">
    <property type="component" value="Unassembled WGS sequence"/>
</dbReference>
<name>A0ABV6KXX4_9BACI</name>
<feature type="domain" description="DUF6036" evidence="1">
    <location>
        <begin position="17"/>
        <end position="181"/>
    </location>
</feature>
<evidence type="ECO:0000259" key="1">
    <source>
        <dbReference type="Pfam" id="PF19502"/>
    </source>
</evidence>
<reference evidence="2 3" key="1">
    <citation type="submission" date="2024-09" db="EMBL/GenBank/DDBJ databases">
        <authorList>
            <person name="Sun Q."/>
            <person name="Mori K."/>
        </authorList>
    </citation>
    <scope>NUCLEOTIDE SEQUENCE [LARGE SCALE GENOMIC DNA]</scope>
    <source>
        <strain evidence="2 3">CGMCC 1.9126</strain>
    </source>
</reference>
<evidence type="ECO:0000313" key="3">
    <source>
        <dbReference type="Proteomes" id="UP001589738"/>
    </source>
</evidence>
<dbReference type="InterPro" id="IPR045792">
    <property type="entry name" value="DUF6036"/>
</dbReference>
<proteinExistence type="predicted"/>
<organism evidence="2 3">
    <name type="scientific">Robertmurraya beringensis</name>
    <dbReference type="NCBI Taxonomy" id="641660"/>
    <lineage>
        <taxon>Bacteria</taxon>
        <taxon>Bacillati</taxon>
        <taxon>Bacillota</taxon>
        <taxon>Bacilli</taxon>
        <taxon>Bacillales</taxon>
        <taxon>Bacillaceae</taxon>
        <taxon>Robertmurraya</taxon>
    </lineage>
</organism>
<protein>
    <submittedName>
        <fullName evidence="2">DUF6036 family nucleotidyltransferase</fullName>
    </submittedName>
</protein>
<dbReference type="Gene3D" id="3.30.460.40">
    <property type="match status" value="1"/>
</dbReference>